<dbReference type="WBParaSite" id="ACAC_0000152001-mRNA-1">
    <property type="protein sequence ID" value="ACAC_0000152001-mRNA-1"/>
    <property type="gene ID" value="ACAC_0000152001"/>
</dbReference>
<sequence>MPSSMTSGGETVSEKPENLGLRRTSLEPYLTNTRTTRYGECFLLCTYNARTLSNDVDLHALLVTVECNKFYVIASQETKIKKIDIRQLNNGSFVIRGEEVPSRNVGGVGFVVHPSIAHFVDSYEIFSHCITVLCLQVSHHKKITIINCYSPTDAVDDYELNAFY</sequence>
<dbReference type="Gene3D" id="3.60.10.10">
    <property type="entry name" value="Endonuclease/exonuclease/phosphatase"/>
    <property type="match status" value="1"/>
</dbReference>
<keyword evidence="1" id="KW-1185">Reference proteome</keyword>
<reference evidence="2" key="2">
    <citation type="submission" date="2017-02" db="UniProtKB">
        <authorList>
            <consortium name="WormBaseParasite"/>
        </authorList>
    </citation>
    <scope>IDENTIFICATION</scope>
</reference>
<dbReference type="STRING" id="6313.A0A0K0CVW6"/>
<evidence type="ECO:0000313" key="1">
    <source>
        <dbReference type="Proteomes" id="UP000035642"/>
    </source>
</evidence>
<evidence type="ECO:0000313" key="2">
    <source>
        <dbReference type="WBParaSite" id="ACAC_0000152001-mRNA-1"/>
    </source>
</evidence>
<accession>A0A0K0CVW6</accession>
<dbReference type="InterPro" id="IPR036691">
    <property type="entry name" value="Endo/exonu/phosph_ase_sf"/>
</dbReference>
<reference evidence="1" key="1">
    <citation type="submission" date="2012-09" db="EMBL/GenBank/DDBJ databases">
        <authorList>
            <person name="Martin A.A."/>
        </authorList>
    </citation>
    <scope>NUCLEOTIDE SEQUENCE</scope>
</reference>
<protein>
    <submittedName>
        <fullName evidence="2">Nuclear shuttle protein</fullName>
    </submittedName>
</protein>
<proteinExistence type="predicted"/>
<name>A0A0K0CVW6_ANGCA</name>
<organism evidence="1 2">
    <name type="scientific">Angiostrongylus cantonensis</name>
    <name type="common">Rat lungworm</name>
    <dbReference type="NCBI Taxonomy" id="6313"/>
    <lineage>
        <taxon>Eukaryota</taxon>
        <taxon>Metazoa</taxon>
        <taxon>Ecdysozoa</taxon>
        <taxon>Nematoda</taxon>
        <taxon>Chromadorea</taxon>
        <taxon>Rhabditida</taxon>
        <taxon>Rhabditina</taxon>
        <taxon>Rhabditomorpha</taxon>
        <taxon>Strongyloidea</taxon>
        <taxon>Metastrongylidae</taxon>
        <taxon>Angiostrongylus</taxon>
    </lineage>
</organism>
<dbReference type="AlphaFoldDB" id="A0A0K0CVW6"/>
<dbReference type="SUPFAM" id="SSF56219">
    <property type="entry name" value="DNase I-like"/>
    <property type="match status" value="1"/>
</dbReference>
<dbReference type="Proteomes" id="UP000035642">
    <property type="component" value="Unassembled WGS sequence"/>
</dbReference>